<dbReference type="Proteomes" id="UP001420932">
    <property type="component" value="Unassembled WGS sequence"/>
</dbReference>
<name>A0AAP0K048_9MAGN</name>
<accession>A0AAP0K048</accession>
<comment type="caution">
    <text evidence="2">The sequence shown here is derived from an EMBL/GenBank/DDBJ whole genome shotgun (WGS) entry which is preliminary data.</text>
</comment>
<protein>
    <submittedName>
        <fullName evidence="2">Uncharacterized protein</fullName>
    </submittedName>
</protein>
<feature type="compositionally biased region" description="Basic residues" evidence="1">
    <location>
        <begin position="38"/>
        <end position="51"/>
    </location>
</feature>
<reference evidence="2 3" key="1">
    <citation type="submission" date="2024-01" db="EMBL/GenBank/DDBJ databases">
        <title>Genome assemblies of Stephania.</title>
        <authorList>
            <person name="Yang L."/>
        </authorList>
    </citation>
    <scope>NUCLEOTIDE SEQUENCE [LARGE SCALE GENOMIC DNA]</scope>
    <source>
        <strain evidence="2">YNDBR</strain>
        <tissue evidence="2">Leaf</tissue>
    </source>
</reference>
<dbReference type="AlphaFoldDB" id="A0AAP0K048"/>
<keyword evidence="3" id="KW-1185">Reference proteome</keyword>
<evidence type="ECO:0000256" key="1">
    <source>
        <dbReference type="SAM" id="MobiDB-lite"/>
    </source>
</evidence>
<sequence length="134" mass="14168">MQTADDTQNLVKEEPRATSGCKGVGPSSVSGRAGPNQRRGKITKATRRRAVAARGPSSGDWCTQRRPATAAQGASAWRIPASHGVAELEKEEAAAADQEKGEAVRRTAATVVARLAVYRAGVLERGDLRSRTTD</sequence>
<evidence type="ECO:0000313" key="3">
    <source>
        <dbReference type="Proteomes" id="UP001420932"/>
    </source>
</evidence>
<organism evidence="2 3">
    <name type="scientific">Stephania yunnanensis</name>
    <dbReference type="NCBI Taxonomy" id="152371"/>
    <lineage>
        <taxon>Eukaryota</taxon>
        <taxon>Viridiplantae</taxon>
        <taxon>Streptophyta</taxon>
        <taxon>Embryophyta</taxon>
        <taxon>Tracheophyta</taxon>
        <taxon>Spermatophyta</taxon>
        <taxon>Magnoliopsida</taxon>
        <taxon>Ranunculales</taxon>
        <taxon>Menispermaceae</taxon>
        <taxon>Menispermoideae</taxon>
        <taxon>Cissampelideae</taxon>
        <taxon>Stephania</taxon>
    </lineage>
</organism>
<dbReference type="EMBL" id="JBBNAF010000005">
    <property type="protein sequence ID" value="KAK9142999.1"/>
    <property type="molecule type" value="Genomic_DNA"/>
</dbReference>
<feature type="compositionally biased region" description="Polar residues" evidence="1">
    <location>
        <begin position="1"/>
        <end position="10"/>
    </location>
</feature>
<feature type="region of interest" description="Disordered" evidence="1">
    <location>
        <begin position="1"/>
        <end position="77"/>
    </location>
</feature>
<evidence type="ECO:0000313" key="2">
    <source>
        <dbReference type="EMBL" id="KAK9142999.1"/>
    </source>
</evidence>
<proteinExistence type="predicted"/>
<gene>
    <name evidence="2" type="ORF">Syun_012399</name>
</gene>